<dbReference type="GO" id="GO:0015631">
    <property type="term" value="F:tubulin binding"/>
    <property type="evidence" value="ECO:0007669"/>
    <property type="project" value="TreeGrafter"/>
</dbReference>
<evidence type="ECO:0000256" key="5">
    <source>
        <dbReference type="ARBA" id="ARBA00030445"/>
    </source>
</evidence>
<dbReference type="VEuPathDB" id="GiardiaDB:GL50803_0010382"/>
<evidence type="ECO:0000313" key="7">
    <source>
        <dbReference type="Proteomes" id="UP000018320"/>
    </source>
</evidence>
<dbReference type="PANTHER" id="PTHR12241">
    <property type="entry name" value="TUBULIN POLYGLUTAMYLASE"/>
    <property type="match status" value="1"/>
</dbReference>
<comment type="caution">
    <text evidence="6">The sequence shown here is derived from an EMBL/GenBank/DDBJ whole genome shotgun (WGS) entry which is preliminary data.</text>
</comment>
<evidence type="ECO:0000256" key="2">
    <source>
        <dbReference type="ARBA" id="ARBA00022598"/>
    </source>
</evidence>
<dbReference type="VEuPathDB" id="GiardiaDB:DHA2_10382"/>
<dbReference type="GO" id="GO:0036064">
    <property type="term" value="C:ciliary basal body"/>
    <property type="evidence" value="ECO:0007669"/>
    <property type="project" value="TreeGrafter"/>
</dbReference>
<keyword evidence="4" id="KW-0067">ATP-binding</keyword>
<keyword evidence="2 6" id="KW-0436">Ligase</keyword>
<organism evidence="6 7">
    <name type="scientific">Giardia intestinalis</name>
    <name type="common">Giardia lamblia</name>
    <dbReference type="NCBI Taxonomy" id="5741"/>
    <lineage>
        <taxon>Eukaryota</taxon>
        <taxon>Metamonada</taxon>
        <taxon>Diplomonadida</taxon>
        <taxon>Hexamitidae</taxon>
        <taxon>Giardiinae</taxon>
        <taxon>Giardia</taxon>
    </lineage>
</organism>
<dbReference type="Pfam" id="PF03133">
    <property type="entry name" value="TTL"/>
    <property type="match status" value="1"/>
</dbReference>
<keyword evidence="3" id="KW-0547">Nucleotide-binding</keyword>
<dbReference type="InterPro" id="IPR004344">
    <property type="entry name" value="TTL/TTLL_fam"/>
</dbReference>
<evidence type="ECO:0000313" key="6">
    <source>
        <dbReference type="EMBL" id="ESU36110.1"/>
    </source>
</evidence>
<reference evidence="7" key="1">
    <citation type="submission" date="2012-02" db="EMBL/GenBank/DDBJ databases">
        <title>Genome sequencing of Giardia lamblia Genotypes A2 and B isolates (DH and GS) and comparative analysis with the genomes of Genotypes A1 and E (WB and Pig).</title>
        <authorList>
            <person name="Adam R."/>
            <person name="Dahlstrom E."/>
            <person name="Martens C."/>
            <person name="Bruno D."/>
            <person name="Barbian K."/>
            <person name="Porcella S.F."/>
            <person name="Nash T."/>
        </authorList>
    </citation>
    <scope>NUCLEOTIDE SEQUENCE</scope>
    <source>
        <strain evidence="7">DH</strain>
    </source>
</reference>
<gene>
    <name evidence="6" type="ORF">DHA2_10382</name>
</gene>
<dbReference type="PROSITE" id="PS51221">
    <property type="entry name" value="TTL"/>
    <property type="match status" value="1"/>
</dbReference>
<evidence type="ECO:0000256" key="1">
    <source>
        <dbReference type="ARBA" id="ARBA00006820"/>
    </source>
</evidence>
<reference evidence="6 7" key="2">
    <citation type="journal article" date="2013" name="Genome Biol. Evol.">
        <title>Genome sequencing of Giardia lamblia genotypes A2 and B isolates (DH and GS) and comparative analysis with the genomes of genotypes A1 and E (WB and Pig).</title>
        <authorList>
            <person name="Adam R.D."/>
            <person name="Dahlstrom E.W."/>
            <person name="Martens C.A."/>
            <person name="Bruno D.P."/>
            <person name="Barbian K.D."/>
            <person name="Ricklefs S.M."/>
            <person name="Hernandez M.M."/>
            <person name="Narla N.P."/>
            <person name="Patel R.B."/>
            <person name="Porcella S.F."/>
            <person name="Nash T.E."/>
        </authorList>
    </citation>
    <scope>NUCLEOTIDE SEQUENCE [LARGE SCALE GENOMIC DNA]</scope>
    <source>
        <strain evidence="6 7">DH</strain>
    </source>
</reference>
<evidence type="ECO:0000256" key="4">
    <source>
        <dbReference type="ARBA" id="ARBA00022840"/>
    </source>
</evidence>
<dbReference type="VEuPathDB" id="GiardiaDB:QR46_4575"/>
<evidence type="ECO:0000256" key="3">
    <source>
        <dbReference type="ARBA" id="ARBA00022741"/>
    </source>
</evidence>
<dbReference type="GO" id="GO:0005524">
    <property type="term" value="F:ATP binding"/>
    <property type="evidence" value="ECO:0007669"/>
    <property type="project" value="UniProtKB-KW"/>
</dbReference>
<protein>
    <recommendedName>
        <fullName evidence="5">Tubulin--tyrosine ligase-like protein 9</fullName>
    </recommendedName>
</protein>
<dbReference type="AlphaFoldDB" id="V6TGQ2"/>
<dbReference type="GO" id="GO:0070740">
    <property type="term" value="F:tubulin-glutamic acid ligase activity"/>
    <property type="evidence" value="ECO:0007669"/>
    <property type="project" value="TreeGrafter"/>
</dbReference>
<dbReference type="VEuPathDB" id="GiardiaDB:GL50581_2603"/>
<dbReference type="Proteomes" id="UP000018320">
    <property type="component" value="Unassembled WGS sequence"/>
</dbReference>
<dbReference type="PANTHER" id="PTHR12241:SF39">
    <property type="entry name" value="TUBULIN POLYGLUTAMYLASE TTLL9-RELATED"/>
    <property type="match status" value="1"/>
</dbReference>
<dbReference type="GO" id="GO:0000226">
    <property type="term" value="P:microtubule cytoskeleton organization"/>
    <property type="evidence" value="ECO:0007669"/>
    <property type="project" value="TreeGrafter"/>
</dbReference>
<comment type="similarity">
    <text evidence="1">Belongs to the tubulin--tyrosine ligase family.</text>
</comment>
<proteinExistence type="inferred from homology"/>
<sequence length="439" mass="50874">MPSFQKGIIRNEKFTLDNFRSFMPKPIRYYTTFRNTIWTVLQERGWEQVSNDTDDWNFIWASVEWISERFDYSHVPDTKFVNHFRNFYILTRKDLMAKNLKAARRNLLKYNLHELGDLFDFVPANFILPMEFGMITEFNRKQTTKPLYIVKPSCRAQGKGIFICGYSDLYTWFNTEFQAKANSGSDREALYVVQKYLDNPLVVCGHKFDLRIYCLVESFQPLVAWICREGFARFSLRPFTANADTRDLEVHLTNVAIQKNSTNYDSRADGAKWSLFQLGCYLETIYGREQIDIMFLRIEQLIIRSLQAVANDMIKSPCMFEIYGFDVMLDSSLKPWLIEINASPSLSADTREDSIVKRRMLHDAISILGVDVPKPSPDCVRFGCWNKCYSGRVPKFTQIGDPARFEKELAAGYVSPKRASLGCASERVWGMMVSSLSLS</sequence>
<name>V6TGQ2_GIAIN</name>
<accession>V6TGQ2</accession>
<dbReference type="EMBL" id="AHGT01000056">
    <property type="protein sequence ID" value="ESU36110.1"/>
    <property type="molecule type" value="Genomic_DNA"/>
</dbReference>
<dbReference type="Gene3D" id="3.30.470.20">
    <property type="entry name" value="ATP-grasp fold, B domain"/>
    <property type="match status" value="1"/>
</dbReference>
<dbReference type="SUPFAM" id="SSF56059">
    <property type="entry name" value="Glutathione synthetase ATP-binding domain-like"/>
    <property type="match status" value="1"/>
</dbReference>